<dbReference type="CDD" id="cd03378">
    <property type="entry name" value="beta_CA_cladeC"/>
    <property type="match status" value="1"/>
</dbReference>
<dbReference type="RefSeq" id="WP_377919213.1">
    <property type="nucleotide sequence ID" value="NZ_FXUA01000009.1"/>
</dbReference>
<dbReference type="Gene3D" id="3.40.1050.10">
    <property type="entry name" value="Carbonic anhydrase"/>
    <property type="match status" value="1"/>
</dbReference>
<name>A0ABY1PJP4_9BACT</name>
<dbReference type="InterPro" id="IPR036874">
    <property type="entry name" value="Carbonic_anhydrase_sf"/>
</dbReference>
<dbReference type="NCBIfam" id="NF011765">
    <property type="entry name" value="PRK15219.1"/>
    <property type="match status" value="1"/>
</dbReference>
<evidence type="ECO:0000256" key="1">
    <source>
        <dbReference type="ARBA" id="ARBA00006217"/>
    </source>
</evidence>
<dbReference type="EMBL" id="FXUA01000009">
    <property type="protein sequence ID" value="SMP34186.1"/>
    <property type="molecule type" value="Genomic_DNA"/>
</dbReference>
<proteinExistence type="inferred from homology"/>
<sequence length="216" mass="23549">MKVHTAETQATITPAKALEILKEGNQRFINNLKINRNLLEQVNETKDGQFPFAVVLSCIDSRTSAELIFDQGLGDIFSIRIAGNIINNDILGSMEFACKLAGSKLIVVLGHSKCGAIKGACAGVKTGNLTGLLEKINPAIDEVKNEMPDTDQTDPEFINAVEKQNVICMMDTIIKESPVLKELFESGEIGMVGSYYDVETGEVSFMKAKIEEPVTH</sequence>
<dbReference type="Pfam" id="PF00484">
    <property type="entry name" value="Pro_CA"/>
    <property type="match status" value="1"/>
</dbReference>
<dbReference type="SUPFAM" id="SSF53056">
    <property type="entry name" value="beta-carbonic anhydrase, cab"/>
    <property type="match status" value="1"/>
</dbReference>
<dbReference type="SMART" id="SM00947">
    <property type="entry name" value="Pro_CA"/>
    <property type="match status" value="1"/>
</dbReference>
<comment type="caution">
    <text evidence="2">The sequence shown here is derived from an EMBL/GenBank/DDBJ whole genome shotgun (WGS) entry which is preliminary data.</text>
</comment>
<gene>
    <name evidence="2" type="ORF">SAMN06265367_109124</name>
</gene>
<evidence type="ECO:0000313" key="3">
    <source>
        <dbReference type="Proteomes" id="UP001157915"/>
    </source>
</evidence>
<dbReference type="PANTHER" id="PTHR11002:SF79">
    <property type="entry name" value="CARBONIC ANHYDRASE 2"/>
    <property type="match status" value="1"/>
</dbReference>
<protein>
    <submittedName>
        <fullName evidence="2">Carbonic anhydrase</fullName>
    </submittedName>
</protein>
<reference evidence="2 3" key="1">
    <citation type="submission" date="2017-05" db="EMBL/GenBank/DDBJ databases">
        <authorList>
            <person name="Varghese N."/>
            <person name="Submissions S."/>
        </authorList>
    </citation>
    <scope>NUCLEOTIDE SEQUENCE [LARGE SCALE GENOMIC DNA]</scope>
    <source>
        <strain evidence="2 3">DSM 15360</strain>
    </source>
</reference>
<dbReference type="Proteomes" id="UP001157915">
    <property type="component" value="Unassembled WGS sequence"/>
</dbReference>
<comment type="similarity">
    <text evidence="1">Belongs to the beta-class carbonic anhydrase family.</text>
</comment>
<evidence type="ECO:0000313" key="2">
    <source>
        <dbReference type="EMBL" id="SMP34186.1"/>
    </source>
</evidence>
<dbReference type="InterPro" id="IPR001765">
    <property type="entry name" value="Carbonic_anhydrase"/>
</dbReference>
<keyword evidence="3" id="KW-1185">Reference proteome</keyword>
<dbReference type="PANTHER" id="PTHR11002">
    <property type="entry name" value="CARBONIC ANHYDRASE"/>
    <property type="match status" value="1"/>
</dbReference>
<accession>A0ABY1PJP4</accession>
<organism evidence="2 3">
    <name type="scientific">Algoriphagus winogradskyi</name>
    <dbReference type="NCBI Taxonomy" id="237017"/>
    <lineage>
        <taxon>Bacteria</taxon>
        <taxon>Pseudomonadati</taxon>
        <taxon>Bacteroidota</taxon>
        <taxon>Cytophagia</taxon>
        <taxon>Cytophagales</taxon>
        <taxon>Cyclobacteriaceae</taxon>
        <taxon>Algoriphagus</taxon>
    </lineage>
</organism>